<dbReference type="InterPro" id="IPR020622">
    <property type="entry name" value="Ala_racemase_pyridoxalP-BS"/>
</dbReference>
<dbReference type="SMART" id="SM01005">
    <property type="entry name" value="Ala_racemase_C"/>
    <property type="match status" value="1"/>
</dbReference>
<dbReference type="InterPro" id="IPR001608">
    <property type="entry name" value="Ala_racemase_N"/>
</dbReference>
<dbReference type="AlphaFoldDB" id="A0A3B1CJK0"/>
<dbReference type="PRINTS" id="PR00992">
    <property type="entry name" value="ALARACEMASE"/>
</dbReference>
<dbReference type="NCBIfam" id="TIGR00492">
    <property type="entry name" value="alr"/>
    <property type="match status" value="1"/>
</dbReference>
<dbReference type="Gene3D" id="2.40.37.10">
    <property type="entry name" value="Lyase, Ornithine Decarboxylase, Chain A, domain 1"/>
    <property type="match status" value="1"/>
</dbReference>
<evidence type="ECO:0000313" key="5">
    <source>
        <dbReference type="EMBL" id="VAX26721.1"/>
    </source>
</evidence>
<keyword evidence="2" id="KW-0663">Pyridoxal phosphate</keyword>
<dbReference type="InterPro" id="IPR000821">
    <property type="entry name" value="Ala_racemase"/>
</dbReference>
<protein>
    <submittedName>
        <fullName evidence="5">Alanine racemase</fullName>
        <ecNumber evidence="5">5.1.1.1</ecNumber>
    </submittedName>
</protein>
<evidence type="ECO:0000259" key="4">
    <source>
        <dbReference type="SMART" id="SM01005"/>
    </source>
</evidence>
<dbReference type="InterPro" id="IPR029066">
    <property type="entry name" value="PLP-binding_barrel"/>
</dbReference>
<dbReference type="PROSITE" id="PS00395">
    <property type="entry name" value="ALANINE_RACEMASE"/>
    <property type="match status" value="1"/>
</dbReference>
<dbReference type="Gene3D" id="3.20.20.10">
    <property type="entry name" value="Alanine racemase"/>
    <property type="match status" value="1"/>
</dbReference>
<dbReference type="CDD" id="cd00430">
    <property type="entry name" value="PLPDE_III_AR"/>
    <property type="match status" value="1"/>
</dbReference>
<dbReference type="GO" id="GO:0008784">
    <property type="term" value="F:alanine racemase activity"/>
    <property type="evidence" value="ECO:0007669"/>
    <property type="project" value="UniProtKB-EC"/>
</dbReference>
<keyword evidence="3 5" id="KW-0413">Isomerase</keyword>
<evidence type="ECO:0000256" key="1">
    <source>
        <dbReference type="ARBA" id="ARBA00001933"/>
    </source>
</evidence>
<accession>A0A3B1CJK0</accession>
<evidence type="ECO:0000256" key="2">
    <source>
        <dbReference type="ARBA" id="ARBA00022898"/>
    </source>
</evidence>
<feature type="domain" description="Alanine racemase C-terminal" evidence="4">
    <location>
        <begin position="237"/>
        <end position="365"/>
    </location>
</feature>
<sequence length="368" mass="39899">MTDMHRGPVVEINLDNLSYNLDLIKGRVIDRPIFPVVKADAYGHGAVEISRRLIDCGINTLAVAYISEAVELRKAGINNPVIVLFDPEISEDILQYGLIPVINSMESAKVLSDLAVKQGSEIGVHVNVDTGMGRLGFNFEDVKRELTGIAALEGIRIIGLMSHFSDADLADRALAAGQIKRFSEISAYLQEKGINPVCHIANSAAIMTLPESYLDAVRPGLLLYGCNPYSSVKVKPLMSIKTQLLAVRKIKKGASVSYGRTFITMRDSLVGVLPIGYADGFIRAASNNAEVIVRGKRAPVIGRICMDLTMVDLTDVEGVKESDEVVIVGSQGDEFISVEELALNAGTIAYEIFTSIGLRNRRVYTGSN</sequence>
<dbReference type="GO" id="GO:0030632">
    <property type="term" value="P:D-alanine biosynthetic process"/>
    <property type="evidence" value="ECO:0007669"/>
    <property type="project" value="TreeGrafter"/>
</dbReference>
<dbReference type="EMBL" id="UOGH01000008">
    <property type="protein sequence ID" value="VAX26721.1"/>
    <property type="molecule type" value="Genomic_DNA"/>
</dbReference>
<dbReference type="PANTHER" id="PTHR30511:SF0">
    <property type="entry name" value="ALANINE RACEMASE, CATABOLIC-RELATED"/>
    <property type="match status" value="1"/>
</dbReference>
<dbReference type="InterPro" id="IPR011079">
    <property type="entry name" value="Ala_racemase_C"/>
</dbReference>
<dbReference type="EC" id="5.1.1.1" evidence="5"/>
<organism evidence="5">
    <name type="scientific">hydrothermal vent metagenome</name>
    <dbReference type="NCBI Taxonomy" id="652676"/>
    <lineage>
        <taxon>unclassified sequences</taxon>
        <taxon>metagenomes</taxon>
        <taxon>ecological metagenomes</taxon>
    </lineage>
</organism>
<gene>
    <name evidence="5" type="ORF">MNBD_NITROSPIRAE02-1589</name>
</gene>
<name>A0A3B1CJK0_9ZZZZ</name>
<dbReference type="FunFam" id="3.20.20.10:FF:000002">
    <property type="entry name" value="Alanine racemase"/>
    <property type="match status" value="1"/>
</dbReference>
<evidence type="ECO:0000256" key="3">
    <source>
        <dbReference type="ARBA" id="ARBA00023235"/>
    </source>
</evidence>
<reference evidence="5" key="1">
    <citation type="submission" date="2018-06" db="EMBL/GenBank/DDBJ databases">
        <authorList>
            <person name="Zhirakovskaya E."/>
        </authorList>
    </citation>
    <scope>NUCLEOTIDE SEQUENCE</scope>
</reference>
<dbReference type="HAMAP" id="MF_01201">
    <property type="entry name" value="Ala_racemase"/>
    <property type="match status" value="1"/>
</dbReference>
<dbReference type="Pfam" id="PF00842">
    <property type="entry name" value="Ala_racemase_C"/>
    <property type="match status" value="1"/>
</dbReference>
<proteinExistence type="inferred from homology"/>
<dbReference type="GO" id="GO:0030170">
    <property type="term" value="F:pyridoxal phosphate binding"/>
    <property type="evidence" value="ECO:0007669"/>
    <property type="project" value="TreeGrafter"/>
</dbReference>
<dbReference type="GO" id="GO:0005829">
    <property type="term" value="C:cytosol"/>
    <property type="evidence" value="ECO:0007669"/>
    <property type="project" value="TreeGrafter"/>
</dbReference>
<dbReference type="Pfam" id="PF01168">
    <property type="entry name" value="Ala_racemase_N"/>
    <property type="match status" value="1"/>
</dbReference>
<dbReference type="SUPFAM" id="SSF50621">
    <property type="entry name" value="Alanine racemase C-terminal domain-like"/>
    <property type="match status" value="1"/>
</dbReference>
<dbReference type="SUPFAM" id="SSF51419">
    <property type="entry name" value="PLP-binding barrel"/>
    <property type="match status" value="1"/>
</dbReference>
<dbReference type="PANTHER" id="PTHR30511">
    <property type="entry name" value="ALANINE RACEMASE"/>
    <property type="match status" value="1"/>
</dbReference>
<dbReference type="InterPro" id="IPR009006">
    <property type="entry name" value="Ala_racemase/Decarboxylase_C"/>
</dbReference>
<comment type="cofactor">
    <cofactor evidence="1">
        <name>pyridoxal 5'-phosphate</name>
        <dbReference type="ChEBI" id="CHEBI:597326"/>
    </cofactor>
</comment>